<reference evidence="1" key="1">
    <citation type="submission" date="2022-09" db="EMBL/GenBank/DDBJ databases">
        <title>Actin cytoskeleton and complex cell architecture in an #Asgard archaeon.</title>
        <authorList>
            <person name="Ponce Toledo R.I."/>
            <person name="Schleper C."/>
            <person name="Rodrigues Oliveira T."/>
            <person name="Wollweber F."/>
            <person name="Xu J."/>
            <person name="Rittmann S."/>
            <person name="Klingl A."/>
            <person name="Pilhofer M."/>
        </authorList>
    </citation>
    <scope>NUCLEOTIDE SEQUENCE</scope>
    <source>
        <strain evidence="1">B-35</strain>
    </source>
</reference>
<dbReference type="EMBL" id="CP104013">
    <property type="protein sequence ID" value="UYP48263.1"/>
    <property type="molecule type" value="Genomic_DNA"/>
</dbReference>
<sequence>MIPTPDKLLIKQNIQKYRSLDWPDDDLIEKVMMDLGIHDNVEFEFCLKNRIKREREAAIKMLEKYLDDLTSGDATLWTEAKDTLKQIYYKIAEIDEEAML</sequence>
<evidence type="ECO:0000313" key="1">
    <source>
        <dbReference type="EMBL" id="UYP48263.1"/>
    </source>
</evidence>
<organism evidence="1 2">
    <name type="scientific">Candidatus Lokiarchaeum ossiferum</name>
    <dbReference type="NCBI Taxonomy" id="2951803"/>
    <lineage>
        <taxon>Archaea</taxon>
        <taxon>Promethearchaeati</taxon>
        <taxon>Promethearchaeota</taxon>
        <taxon>Promethearchaeia</taxon>
        <taxon>Promethearchaeales</taxon>
        <taxon>Promethearchaeaceae</taxon>
        <taxon>Candidatus Lokiarchaeum</taxon>
    </lineage>
</organism>
<protein>
    <submittedName>
        <fullName evidence="1">Uncharacterized protein</fullName>
    </submittedName>
</protein>
<name>A0ABY6HXK9_9ARCH</name>
<evidence type="ECO:0000313" key="2">
    <source>
        <dbReference type="Proteomes" id="UP001208689"/>
    </source>
</evidence>
<keyword evidence="2" id="KW-1185">Reference proteome</keyword>
<gene>
    <name evidence="1" type="ORF">NEF87_004548</name>
</gene>
<accession>A0ABY6HXK9</accession>
<dbReference type="Proteomes" id="UP001208689">
    <property type="component" value="Chromosome"/>
</dbReference>
<proteinExistence type="predicted"/>